<dbReference type="PANTHER" id="PTHR10927">
    <property type="entry name" value="RIBOSOME MATURATION PROTEIN SBDS"/>
    <property type="match status" value="1"/>
</dbReference>
<dbReference type="InterPro" id="IPR035647">
    <property type="entry name" value="EFG_III/V"/>
</dbReference>
<feature type="domain" description="Ribosome maturation protein SDO1/SBDS N-terminal" evidence="2">
    <location>
        <begin position="6"/>
        <end position="91"/>
    </location>
</feature>
<dbReference type="Gene3D" id="3.30.70.240">
    <property type="match status" value="1"/>
</dbReference>
<dbReference type="SUPFAM" id="SSF54980">
    <property type="entry name" value="EF-G C-terminal domain-like"/>
    <property type="match status" value="1"/>
</dbReference>
<evidence type="ECO:0000256" key="1">
    <source>
        <dbReference type="ARBA" id="ARBA00007433"/>
    </source>
</evidence>
<evidence type="ECO:0000259" key="3">
    <source>
        <dbReference type="Pfam" id="PF09377"/>
    </source>
</evidence>
<proteinExistence type="inferred from homology"/>
<dbReference type="PANTHER" id="PTHR10927:SF4">
    <property type="entry name" value="RIBOSOME MATURATION PROTEIN SDO1 HOMOLOG"/>
    <property type="match status" value="1"/>
</dbReference>
<feature type="domain" description="Ribosome maturation protein SDO1/SBDS central" evidence="3">
    <location>
        <begin position="99"/>
        <end position="160"/>
    </location>
</feature>
<dbReference type="AlphaFoldDB" id="A0A7C2FYD0"/>
<evidence type="ECO:0000259" key="2">
    <source>
        <dbReference type="Pfam" id="PF01172"/>
    </source>
</evidence>
<dbReference type="EMBL" id="DSJT01000028">
    <property type="protein sequence ID" value="HEF87705.1"/>
    <property type="molecule type" value="Genomic_DNA"/>
</dbReference>
<gene>
    <name evidence="5" type="ORF">ENP55_05385</name>
</gene>
<name>A0A7C2FYD0_9CREN</name>
<dbReference type="InterPro" id="IPR046928">
    <property type="entry name" value="SDO1/SBDS_C"/>
</dbReference>
<comment type="caution">
    <text evidence="5">The sequence shown here is derived from an EMBL/GenBank/DDBJ whole genome shotgun (WGS) entry which is preliminary data.</text>
</comment>
<dbReference type="InterPro" id="IPR039100">
    <property type="entry name" value="Sdo1/SBDS-like"/>
</dbReference>
<reference evidence="5" key="1">
    <citation type="journal article" date="2020" name="mSystems">
        <title>Genome- and Community-Level Interaction Insights into Carbon Utilization and Element Cycling Functions of Hydrothermarchaeota in Hydrothermal Sediment.</title>
        <authorList>
            <person name="Zhou Z."/>
            <person name="Liu Y."/>
            <person name="Xu W."/>
            <person name="Pan J."/>
            <person name="Luo Z.H."/>
            <person name="Li M."/>
        </authorList>
    </citation>
    <scope>NUCLEOTIDE SEQUENCE [LARGE SCALE GENOMIC DNA]</scope>
    <source>
        <strain evidence="5">SpSt-23</strain>
    </source>
</reference>
<dbReference type="InterPro" id="IPR018978">
    <property type="entry name" value="SDO1/SBDS_central"/>
</dbReference>
<dbReference type="SUPFAM" id="SSF89895">
    <property type="entry name" value="FYSH domain"/>
    <property type="match status" value="1"/>
</dbReference>
<dbReference type="SUPFAM" id="SSF109728">
    <property type="entry name" value="Hypothetical protein AF0491, middle domain"/>
    <property type="match status" value="1"/>
</dbReference>
<feature type="domain" description="Ribosome maturation protein SDO1/SBDS C-terminal" evidence="4">
    <location>
        <begin position="164"/>
        <end position="230"/>
    </location>
</feature>
<evidence type="ECO:0000313" key="5">
    <source>
        <dbReference type="EMBL" id="HEF87705.1"/>
    </source>
</evidence>
<dbReference type="Gene3D" id="1.10.10.900">
    <property type="entry name" value="SBDS protein C-terminal domain, subdomain 1"/>
    <property type="match status" value="1"/>
</dbReference>
<sequence length="233" mass="25858">MKDKLVIAKYEAKGHRFEILVDPDLALKVKEGKQVSVDEVVAGDFIYKDARKGLKASPESLKAVFGTDDPRVVAMEIIRKGELQFTAEQRRKLLEDKRNQIVNLIAKNAIDPKTKLPIPAKRIELAMEQARVTIDPYKPAEQQVEEIVSKIARFIPIKLAKAYVSVKIPAEYASKAYKTIQSLGVVKKSNWGSDGSVSVELEIPAGMQQEFIDKVNALTKGSAEIKIVSVGEK</sequence>
<dbReference type="Gene3D" id="3.30.1250.10">
    <property type="entry name" value="Ribosome maturation protein SBDS, N-terminal domain"/>
    <property type="match status" value="1"/>
</dbReference>
<evidence type="ECO:0000259" key="4">
    <source>
        <dbReference type="Pfam" id="PF20268"/>
    </source>
</evidence>
<protein>
    <submittedName>
        <fullName evidence="5">Ribosome assembly factor SBDS</fullName>
    </submittedName>
</protein>
<comment type="similarity">
    <text evidence="1">Belongs to the SDO1/SBDS family.</text>
</comment>
<dbReference type="Pfam" id="PF20268">
    <property type="entry name" value="SBDS_C"/>
    <property type="match status" value="1"/>
</dbReference>
<dbReference type="Pfam" id="PF09377">
    <property type="entry name" value="SBDS_domain_II"/>
    <property type="match status" value="1"/>
</dbReference>
<dbReference type="InterPro" id="IPR002140">
    <property type="entry name" value="Sdo1/SBDS"/>
</dbReference>
<dbReference type="InterPro" id="IPR037188">
    <property type="entry name" value="Sdo1/SBDS_central_sf"/>
</dbReference>
<dbReference type="InterPro" id="IPR019783">
    <property type="entry name" value="SDO1/SBDS_N"/>
</dbReference>
<dbReference type="GO" id="GO:0042256">
    <property type="term" value="P:cytosolic ribosome assembly"/>
    <property type="evidence" value="ECO:0007669"/>
    <property type="project" value="InterPro"/>
</dbReference>
<dbReference type="InterPro" id="IPR036786">
    <property type="entry name" value="Ribosome_mat_SBDS_N_sf"/>
</dbReference>
<dbReference type="Pfam" id="PF01172">
    <property type="entry name" value="SBDS_N"/>
    <property type="match status" value="1"/>
</dbReference>
<organism evidence="5">
    <name type="scientific">Thermosphaera aggregans</name>
    <dbReference type="NCBI Taxonomy" id="54254"/>
    <lineage>
        <taxon>Archaea</taxon>
        <taxon>Thermoproteota</taxon>
        <taxon>Thermoprotei</taxon>
        <taxon>Desulfurococcales</taxon>
        <taxon>Desulfurococcaceae</taxon>
        <taxon>Thermosphaera</taxon>
    </lineage>
</organism>
<accession>A0A7C2FYD0</accession>
<dbReference type="NCBIfam" id="TIGR00291">
    <property type="entry name" value="RNA_SBDS"/>
    <property type="match status" value="1"/>
</dbReference>